<dbReference type="EMBL" id="WUYX01000023">
    <property type="protein sequence ID" value="MXV61641.1"/>
    <property type="molecule type" value="Genomic_DNA"/>
</dbReference>
<keyword evidence="3" id="KW-1185">Reference proteome</keyword>
<feature type="transmembrane region" description="Helical" evidence="1">
    <location>
        <begin position="130"/>
        <end position="147"/>
    </location>
</feature>
<dbReference type="OrthoDB" id="65798at2157"/>
<gene>
    <name evidence="2" type="ORF">GS429_06100</name>
</gene>
<protein>
    <submittedName>
        <fullName evidence="2">DUF2085 domain-containing protein</fullName>
    </submittedName>
</protein>
<feature type="transmembrane region" description="Helical" evidence="1">
    <location>
        <begin position="73"/>
        <end position="91"/>
    </location>
</feature>
<accession>A0A6B0VIG0</accession>
<feature type="transmembrane region" description="Helical" evidence="1">
    <location>
        <begin position="49"/>
        <end position="67"/>
    </location>
</feature>
<evidence type="ECO:0000313" key="2">
    <source>
        <dbReference type="EMBL" id="MXV61641.1"/>
    </source>
</evidence>
<evidence type="ECO:0000313" key="3">
    <source>
        <dbReference type="Proteomes" id="UP000434101"/>
    </source>
</evidence>
<dbReference type="Proteomes" id="UP000434101">
    <property type="component" value="Unassembled WGS sequence"/>
</dbReference>
<sequence length="156" mass="16934">MQIDRTELRKGLARTCPYLLSHHLPSERDRCYSPTVFGRRIHLCARCTGIYPGILVALVASMFASGLAHSSTAALFVVLAFPLPALVDWTITTFTERSGSNGVRTMTGVLLGYGYGVGLSQLFLAADFRIAAVGIVYGVTAGILIYTSQRNQSPYE</sequence>
<dbReference type="RefSeq" id="WP_160063690.1">
    <property type="nucleotide sequence ID" value="NZ_WUYX01000023.1"/>
</dbReference>
<comment type="caution">
    <text evidence="2">The sequence shown here is derived from an EMBL/GenBank/DDBJ whole genome shotgun (WGS) entry which is preliminary data.</text>
</comment>
<organism evidence="2 3">
    <name type="scientific">Natronorubrum halalkaliphilum</name>
    <dbReference type="NCBI Taxonomy" id="2691917"/>
    <lineage>
        <taxon>Archaea</taxon>
        <taxon>Methanobacteriati</taxon>
        <taxon>Methanobacteriota</taxon>
        <taxon>Stenosarchaea group</taxon>
        <taxon>Halobacteria</taxon>
        <taxon>Halobacteriales</taxon>
        <taxon>Natrialbaceae</taxon>
        <taxon>Natronorubrum</taxon>
    </lineage>
</organism>
<reference evidence="2 3" key="1">
    <citation type="submission" date="2020-01" db="EMBL/GenBank/DDBJ databases">
        <title>Natronorubrum sp. JWXQ-INN 674 isolated from Inner Mongolia Autonomous Region of China.</title>
        <authorList>
            <person name="Xue Q."/>
        </authorList>
    </citation>
    <scope>NUCLEOTIDE SEQUENCE [LARGE SCALE GENOMIC DNA]</scope>
    <source>
        <strain evidence="2 3">JWXQ-INN-674</strain>
    </source>
</reference>
<proteinExistence type="predicted"/>
<keyword evidence="1" id="KW-1133">Transmembrane helix</keyword>
<dbReference type="AlphaFoldDB" id="A0A6B0VIG0"/>
<dbReference type="Pfam" id="PF09858">
    <property type="entry name" value="DUF2085"/>
    <property type="match status" value="1"/>
</dbReference>
<keyword evidence="1" id="KW-0812">Transmembrane</keyword>
<dbReference type="InterPro" id="IPR019206">
    <property type="entry name" value="DUF2085_TM"/>
</dbReference>
<name>A0A6B0VIG0_9EURY</name>
<evidence type="ECO:0000256" key="1">
    <source>
        <dbReference type="SAM" id="Phobius"/>
    </source>
</evidence>
<feature type="transmembrane region" description="Helical" evidence="1">
    <location>
        <begin position="103"/>
        <end position="124"/>
    </location>
</feature>
<keyword evidence="1" id="KW-0472">Membrane</keyword>